<evidence type="ECO:0000256" key="4">
    <source>
        <dbReference type="ARBA" id="ARBA00022801"/>
    </source>
</evidence>
<dbReference type="InterPro" id="IPR003738">
    <property type="entry name" value="SRAP"/>
</dbReference>
<reference evidence="9 10" key="1">
    <citation type="submission" date="2020-04" db="EMBL/GenBank/DDBJ databases">
        <authorList>
            <person name="De Canck E."/>
        </authorList>
    </citation>
    <scope>NUCLEOTIDE SEQUENCE [LARGE SCALE GENOMIC DNA]</scope>
    <source>
        <strain evidence="9 10">LMG 3328</strain>
    </source>
</reference>
<evidence type="ECO:0000256" key="6">
    <source>
        <dbReference type="ARBA" id="ARBA00023125"/>
    </source>
</evidence>
<keyword evidence="4 8" id="KW-0378">Hydrolase</keyword>
<evidence type="ECO:0000313" key="10">
    <source>
        <dbReference type="Proteomes" id="UP000494122"/>
    </source>
</evidence>
<sequence>MCSHYQTLKDAELLLKKFGAPNKPAGGKYDMWPGYDGVIVRRPPEHDAGDEAVPEREAVVGRWGMIPPGTPAAKLPSAGKVPTFNARSETAHKLWTFRSAWAKAQRCIIPADAIFEPDWRSGAAVATRFTRADGAPLGIAGLWDRWRDAAGQVQESYTMLTINADQDPLFRDYHQAGKEKRMVVILPEGAYGDWLTAPADATRDFLVPFPADRLVATPMK</sequence>
<dbReference type="GO" id="GO:0003697">
    <property type="term" value="F:single-stranded DNA binding"/>
    <property type="evidence" value="ECO:0007669"/>
    <property type="project" value="InterPro"/>
</dbReference>
<dbReference type="EC" id="3.4.-.-" evidence="8"/>
<dbReference type="GO" id="GO:0008233">
    <property type="term" value="F:peptidase activity"/>
    <property type="evidence" value="ECO:0007669"/>
    <property type="project" value="UniProtKB-KW"/>
</dbReference>
<keyword evidence="7" id="KW-0456">Lyase</keyword>
<keyword evidence="6" id="KW-0238">DNA-binding</keyword>
<dbReference type="GO" id="GO:0106300">
    <property type="term" value="P:protein-DNA covalent cross-linking repair"/>
    <property type="evidence" value="ECO:0007669"/>
    <property type="project" value="InterPro"/>
</dbReference>
<dbReference type="PANTHER" id="PTHR13604:SF0">
    <property type="entry name" value="ABASIC SITE PROCESSING PROTEIN HMCES"/>
    <property type="match status" value="1"/>
</dbReference>
<evidence type="ECO:0000256" key="5">
    <source>
        <dbReference type="ARBA" id="ARBA00023124"/>
    </source>
</evidence>
<accession>A0A2M9GQ38</accession>
<comment type="similarity">
    <text evidence="1 8">Belongs to the SOS response-associated peptidase family.</text>
</comment>
<dbReference type="PANTHER" id="PTHR13604">
    <property type="entry name" value="DC12-RELATED"/>
    <property type="match status" value="1"/>
</dbReference>
<name>A0A2M9GQ38_9BURK</name>
<organism evidence="9 10">
    <name type="scientific">Achromobacter ruhlandii</name>
    <dbReference type="NCBI Taxonomy" id="72557"/>
    <lineage>
        <taxon>Bacteria</taxon>
        <taxon>Pseudomonadati</taxon>
        <taxon>Pseudomonadota</taxon>
        <taxon>Betaproteobacteria</taxon>
        <taxon>Burkholderiales</taxon>
        <taxon>Alcaligenaceae</taxon>
        <taxon>Achromobacter</taxon>
    </lineage>
</organism>
<evidence type="ECO:0000313" key="9">
    <source>
        <dbReference type="EMBL" id="CAB3925161.1"/>
    </source>
</evidence>
<keyword evidence="5" id="KW-0190">Covalent protein-DNA linkage</keyword>
<keyword evidence="3" id="KW-0227">DNA damage</keyword>
<evidence type="ECO:0000256" key="7">
    <source>
        <dbReference type="ARBA" id="ARBA00023239"/>
    </source>
</evidence>
<dbReference type="EMBL" id="CADILE010000028">
    <property type="protein sequence ID" value="CAB3925161.1"/>
    <property type="molecule type" value="Genomic_DNA"/>
</dbReference>
<dbReference type="Gene3D" id="3.90.1680.10">
    <property type="entry name" value="SOS response associated peptidase-like"/>
    <property type="match status" value="1"/>
</dbReference>
<dbReference type="InterPro" id="IPR036590">
    <property type="entry name" value="SRAP-like"/>
</dbReference>
<dbReference type="GO" id="GO:0006508">
    <property type="term" value="P:proteolysis"/>
    <property type="evidence" value="ECO:0007669"/>
    <property type="project" value="UniProtKB-KW"/>
</dbReference>
<dbReference type="Pfam" id="PF02586">
    <property type="entry name" value="SRAP"/>
    <property type="match status" value="1"/>
</dbReference>
<gene>
    <name evidence="9" type="ORF">LMG3328_05765</name>
</gene>
<dbReference type="SUPFAM" id="SSF143081">
    <property type="entry name" value="BB1717-like"/>
    <property type="match status" value="1"/>
</dbReference>
<evidence type="ECO:0000256" key="8">
    <source>
        <dbReference type="RuleBase" id="RU364100"/>
    </source>
</evidence>
<keyword evidence="2 8" id="KW-0645">Protease</keyword>
<dbReference type="GO" id="GO:0016829">
    <property type="term" value="F:lyase activity"/>
    <property type="evidence" value="ECO:0007669"/>
    <property type="project" value="UniProtKB-KW"/>
</dbReference>
<dbReference type="AlphaFoldDB" id="A0A2M9GQ38"/>
<evidence type="ECO:0000256" key="3">
    <source>
        <dbReference type="ARBA" id="ARBA00022763"/>
    </source>
</evidence>
<evidence type="ECO:0000256" key="2">
    <source>
        <dbReference type="ARBA" id="ARBA00022670"/>
    </source>
</evidence>
<dbReference type="RefSeq" id="WP_100509571.1">
    <property type="nucleotide sequence ID" value="NZ_CADILE010000028.1"/>
</dbReference>
<proteinExistence type="inferred from homology"/>
<evidence type="ECO:0000256" key="1">
    <source>
        <dbReference type="ARBA" id="ARBA00008136"/>
    </source>
</evidence>
<dbReference type="Proteomes" id="UP000494122">
    <property type="component" value="Unassembled WGS sequence"/>
</dbReference>
<protein>
    <recommendedName>
        <fullName evidence="8">Abasic site processing protein</fullName>
        <ecNumber evidence="8">3.4.-.-</ecNumber>
    </recommendedName>
</protein>